<sequence length="50" mass="5683">DGEVFTGQEGRFCVGFRDPKLWWFKIWVFHGDAGSRVVVLCVADVVVLQI</sequence>
<proteinExistence type="predicted"/>
<protein>
    <submittedName>
        <fullName evidence="1">Uncharacterized protein</fullName>
    </submittedName>
</protein>
<reference evidence="1 2" key="1">
    <citation type="journal article" date="2018" name="Front. Plant Sci.">
        <title>Red Clover (Trifolium pratense) and Zigzag Clover (T. medium) - A Picture of Genomic Similarities and Differences.</title>
        <authorList>
            <person name="Dluhosova J."/>
            <person name="Istvanek J."/>
            <person name="Nedelnik J."/>
            <person name="Repkova J."/>
        </authorList>
    </citation>
    <scope>NUCLEOTIDE SEQUENCE [LARGE SCALE GENOMIC DNA]</scope>
    <source>
        <strain evidence="2">cv. 10/8</strain>
        <tissue evidence="1">Leaf</tissue>
    </source>
</reference>
<evidence type="ECO:0000313" key="1">
    <source>
        <dbReference type="EMBL" id="MCI79404.1"/>
    </source>
</evidence>
<dbReference type="AlphaFoldDB" id="A0A392UTQ7"/>
<name>A0A392UTQ7_9FABA</name>
<organism evidence="1 2">
    <name type="scientific">Trifolium medium</name>
    <dbReference type="NCBI Taxonomy" id="97028"/>
    <lineage>
        <taxon>Eukaryota</taxon>
        <taxon>Viridiplantae</taxon>
        <taxon>Streptophyta</taxon>
        <taxon>Embryophyta</taxon>
        <taxon>Tracheophyta</taxon>
        <taxon>Spermatophyta</taxon>
        <taxon>Magnoliopsida</taxon>
        <taxon>eudicotyledons</taxon>
        <taxon>Gunneridae</taxon>
        <taxon>Pentapetalae</taxon>
        <taxon>rosids</taxon>
        <taxon>fabids</taxon>
        <taxon>Fabales</taxon>
        <taxon>Fabaceae</taxon>
        <taxon>Papilionoideae</taxon>
        <taxon>50 kb inversion clade</taxon>
        <taxon>NPAAA clade</taxon>
        <taxon>Hologalegina</taxon>
        <taxon>IRL clade</taxon>
        <taxon>Trifolieae</taxon>
        <taxon>Trifolium</taxon>
    </lineage>
</organism>
<evidence type="ECO:0000313" key="2">
    <source>
        <dbReference type="Proteomes" id="UP000265520"/>
    </source>
</evidence>
<dbReference type="Proteomes" id="UP000265520">
    <property type="component" value="Unassembled WGS sequence"/>
</dbReference>
<comment type="caution">
    <text evidence="1">The sequence shown here is derived from an EMBL/GenBank/DDBJ whole genome shotgun (WGS) entry which is preliminary data.</text>
</comment>
<dbReference type="EMBL" id="LXQA010972942">
    <property type="protein sequence ID" value="MCI79404.1"/>
    <property type="molecule type" value="Genomic_DNA"/>
</dbReference>
<accession>A0A392UTQ7</accession>
<keyword evidence="2" id="KW-1185">Reference proteome</keyword>
<feature type="non-terminal residue" evidence="1">
    <location>
        <position position="1"/>
    </location>
</feature>